<accession>K9GQD8</accession>
<comment type="caution">
    <text evidence="1">The sequence shown here is derived from an EMBL/GenBank/DDBJ whole genome shotgun (WGS) entry which is preliminary data.</text>
</comment>
<keyword evidence="2" id="KW-1185">Reference proteome</keyword>
<organism evidence="1 2">
    <name type="scientific">Caenispirillum salinarum AK4</name>
    <dbReference type="NCBI Taxonomy" id="1238182"/>
    <lineage>
        <taxon>Bacteria</taxon>
        <taxon>Pseudomonadati</taxon>
        <taxon>Pseudomonadota</taxon>
        <taxon>Alphaproteobacteria</taxon>
        <taxon>Rhodospirillales</taxon>
        <taxon>Novispirillaceae</taxon>
        <taxon>Caenispirillum</taxon>
    </lineage>
</organism>
<protein>
    <submittedName>
        <fullName evidence="1">Uncharacterized protein</fullName>
    </submittedName>
</protein>
<evidence type="ECO:0000313" key="2">
    <source>
        <dbReference type="Proteomes" id="UP000009881"/>
    </source>
</evidence>
<sequence>MKNFSTLSSVAALLKSMSPDDIQMGLDDDENVHFRNGRAQFMIARNNARAHTIELSAKYNGQCDQIIIRTVKARPNTGDKLSIGLNVLSWIQMYATNFGGSADQTQLRLADAAHVVNCHIASSPVSTLVSKAVIVSALPSGLGTDVVGDAGQVLPRVELQTRAPKWELTPAERALVAGMEREACRIVRRISPEALDIEAGTLGPARLEVPVRQDISPLERATFRAQFLDWLRRPCNRGLKLPSVQAGQSTRRARGTALAPEIAALSLLHRSPGMRGGRGAGRR</sequence>
<dbReference type="AlphaFoldDB" id="K9GQD8"/>
<name>K9GQD8_9PROT</name>
<reference evidence="1 2" key="1">
    <citation type="journal article" date="2013" name="Genome Announc.">
        <title>Draft Genome Sequence of an Alphaproteobacterium, Caenispirillum salinarum AK4(T), Isolated from a Solar Saltern.</title>
        <authorList>
            <person name="Khatri I."/>
            <person name="Singh A."/>
            <person name="Korpole S."/>
            <person name="Pinnaka A.K."/>
            <person name="Subramanian S."/>
        </authorList>
    </citation>
    <scope>NUCLEOTIDE SEQUENCE [LARGE SCALE GENOMIC DNA]</scope>
    <source>
        <strain evidence="1 2">AK4</strain>
    </source>
</reference>
<proteinExistence type="predicted"/>
<gene>
    <name evidence="1" type="ORF">C882_1899</name>
</gene>
<evidence type="ECO:0000313" key="1">
    <source>
        <dbReference type="EMBL" id="EKV27397.1"/>
    </source>
</evidence>
<dbReference type="Proteomes" id="UP000009881">
    <property type="component" value="Unassembled WGS sequence"/>
</dbReference>
<dbReference type="EMBL" id="ANHY01000020">
    <property type="protein sequence ID" value="EKV27397.1"/>
    <property type="molecule type" value="Genomic_DNA"/>
</dbReference>